<reference evidence="3 4" key="1">
    <citation type="submission" date="2024-04" db="EMBL/GenBank/DDBJ databases">
        <title>Genome sequencing and metabolic network reconstruction of aminoacids and betaine degradation by Anoxynatronum sibiricum.</title>
        <authorList>
            <person name="Detkova E.N."/>
            <person name="Boltjanskaja Y.V."/>
            <person name="Mardanov A.V."/>
            <person name="Kevbrin V."/>
        </authorList>
    </citation>
    <scope>NUCLEOTIDE SEQUENCE [LARGE SCALE GENOMIC DNA]</scope>
    <source>
        <strain evidence="3 4">Z-7981</strain>
    </source>
</reference>
<keyword evidence="2" id="KW-0732">Signal</keyword>
<accession>A0ABU9VRH3</accession>
<feature type="transmembrane region" description="Helical" evidence="1">
    <location>
        <begin position="304"/>
        <end position="322"/>
    </location>
</feature>
<feature type="transmembrane region" description="Helical" evidence="1">
    <location>
        <begin position="145"/>
        <end position="163"/>
    </location>
</feature>
<feature type="transmembrane region" description="Helical" evidence="1">
    <location>
        <begin position="342"/>
        <end position="364"/>
    </location>
</feature>
<dbReference type="InterPro" id="IPR012507">
    <property type="entry name" value="YibE_F"/>
</dbReference>
<protein>
    <submittedName>
        <fullName evidence="3">YibE/F family protein</fullName>
    </submittedName>
</protein>
<feature type="transmembrane region" description="Helical" evidence="1">
    <location>
        <begin position="246"/>
        <end position="267"/>
    </location>
</feature>
<keyword evidence="1" id="KW-1133">Transmembrane helix</keyword>
<feature type="transmembrane region" description="Helical" evidence="1">
    <location>
        <begin position="121"/>
        <end position="138"/>
    </location>
</feature>
<feature type="transmembrane region" description="Helical" evidence="1">
    <location>
        <begin position="169"/>
        <end position="187"/>
    </location>
</feature>
<organism evidence="3 4">
    <name type="scientific">Anoxynatronum sibiricum</name>
    <dbReference type="NCBI Taxonomy" id="210623"/>
    <lineage>
        <taxon>Bacteria</taxon>
        <taxon>Bacillati</taxon>
        <taxon>Bacillota</taxon>
        <taxon>Clostridia</taxon>
        <taxon>Eubacteriales</taxon>
        <taxon>Clostridiaceae</taxon>
        <taxon>Anoxynatronum</taxon>
    </lineage>
</organism>
<evidence type="ECO:0000313" key="3">
    <source>
        <dbReference type="EMBL" id="MEN1759741.1"/>
    </source>
</evidence>
<comment type="caution">
    <text evidence="3">The sequence shown here is derived from an EMBL/GenBank/DDBJ whole genome shotgun (WGS) entry which is preliminary data.</text>
</comment>
<proteinExistence type="predicted"/>
<gene>
    <name evidence="3" type="ORF">AAIG11_04585</name>
</gene>
<evidence type="ECO:0000256" key="1">
    <source>
        <dbReference type="SAM" id="Phobius"/>
    </source>
</evidence>
<dbReference type="RefSeq" id="WP_343185072.1">
    <property type="nucleotide sequence ID" value="NZ_JBCITM010000003.1"/>
</dbReference>
<feature type="transmembrane region" description="Helical" evidence="1">
    <location>
        <begin position="194"/>
        <end position="215"/>
    </location>
</feature>
<dbReference type="PANTHER" id="PTHR41771">
    <property type="entry name" value="MEMBRANE PROTEIN-RELATED"/>
    <property type="match status" value="1"/>
</dbReference>
<evidence type="ECO:0000313" key="4">
    <source>
        <dbReference type="Proteomes" id="UP001407405"/>
    </source>
</evidence>
<dbReference type="Pfam" id="PF07907">
    <property type="entry name" value="YibE_F"/>
    <property type="match status" value="1"/>
</dbReference>
<feature type="signal peptide" evidence="2">
    <location>
        <begin position="1"/>
        <end position="27"/>
    </location>
</feature>
<sequence length="385" mass="41972">MQLNQGIKRVVSSLLFLLMMITTPVVASELEDPYDNTMRARVLTVEDRGQSEVFFETQWVTLEIYSGPLNGEIVTVENHLSDNPVYDVPVKPGDRVLVVQEMLASGDLEIYIIDYVRDMSILWILGLFLLLLLVIGRWKGLKTILTLAFTFFLIIRVLLPGMLKGYPPILMTIGVSLLVTLTTILLIDGVNVKSISAVIGITGGLMAAGVVMFIAGSQVRLTGLSSEEAIMLMYIPQEVSFDFRDLLFAGIIMGALGAVMDVGVSIASAITEIHRVNPAVSSRQLMRSGMNVGRDIMTTMSNTLILAYTGAALPLMLLFMAYDTSIVRIMNLDMIATEILRALSGSIGLLLTIPLTVVVTSLLLKRTDTGAPKSMSSSEQSPDHP</sequence>
<name>A0ABU9VRH3_9CLOT</name>
<feature type="chain" id="PRO_5045099246" evidence="2">
    <location>
        <begin position="28"/>
        <end position="385"/>
    </location>
</feature>
<evidence type="ECO:0000256" key="2">
    <source>
        <dbReference type="SAM" id="SignalP"/>
    </source>
</evidence>
<keyword evidence="1" id="KW-0812">Transmembrane</keyword>
<keyword evidence="4" id="KW-1185">Reference proteome</keyword>
<dbReference type="PANTHER" id="PTHR41771:SF1">
    <property type="entry name" value="MEMBRANE PROTEIN"/>
    <property type="match status" value="1"/>
</dbReference>
<dbReference type="EMBL" id="JBCITM010000003">
    <property type="protein sequence ID" value="MEN1759741.1"/>
    <property type="molecule type" value="Genomic_DNA"/>
</dbReference>
<dbReference type="Proteomes" id="UP001407405">
    <property type="component" value="Unassembled WGS sequence"/>
</dbReference>
<keyword evidence="1" id="KW-0472">Membrane</keyword>